<dbReference type="GO" id="GO:0000287">
    <property type="term" value="F:magnesium ion binding"/>
    <property type="evidence" value="ECO:0007669"/>
    <property type="project" value="InterPro"/>
</dbReference>
<dbReference type="InterPro" id="IPR036614">
    <property type="entry name" value="RusA-like_sf"/>
</dbReference>
<dbReference type="SUPFAM" id="SSF103084">
    <property type="entry name" value="Holliday junction resolvase RusA"/>
    <property type="match status" value="1"/>
</dbReference>
<accession>A0A6J5KJC3</accession>
<dbReference type="InterPro" id="IPR008822">
    <property type="entry name" value="Endonuclease_RusA-like"/>
</dbReference>
<evidence type="ECO:0000313" key="1">
    <source>
        <dbReference type="EMBL" id="CAB4121226.1"/>
    </source>
</evidence>
<dbReference type="Gene3D" id="3.30.1330.70">
    <property type="entry name" value="Holliday junction resolvase RusA"/>
    <property type="match status" value="1"/>
</dbReference>
<name>A0A6J5KJC3_9CAUD</name>
<proteinExistence type="predicted"/>
<dbReference type="GO" id="GO:0006281">
    <property type="term" value="P:DNA repair"/>
    <property type="evidence" value="ECO:0007669"/>
    <property type="project" value="InterPro"/>
</dbReference>
<gene>
    <name evidence="1" type="ORF">UFOVP9_33</name>
</gene>
<protein>
    <submittedName>
        <fullName evidence="1">Crossover junction endodeoxyribonuclease, RusA-like</fullName>
    </submittedName>
</protein>
<dbReference type="EMBL" id="LR796140">
    <property type="protein sequence ID" value="CAB4121226.1"/>
    <property type="molecule type" value="Genomic_DNA"/>
</dbReference>
<dbReference type="Pfam" id="PF05866">
    <property type="entry name" value="RusA"/>
    <property type="match status" value="1"/>
</dbReference>
<sequence length="129" mass="14729">MSYKLTGKPIPLQRPRFAKSGYAWDSQKIEKEQCAVALRIQHGNKPLWDVPIQMNVEFVFEMPKSWSTKRKQEPLADIHAIKPDIDNLLKFLLDVSNGILYTDDCLVANVSAHKKYGPVAMTTFLLMPI</sequence>
<reference evidence="1" key="1">
    <citation type="submission" date="2020-04" db="EMBL/GenBank/DDBJ databases">
        <authorList>
            <person name="Chiriac C."/>
            <person name="Salcher M."/>
            <person name="Ghai R."/>
            <person name="Kavagutti S V."/>
        </authorList>
    </citation>
    <scope>NUCLEOTIDE SEQUENCE</scope>
</reference>
<organism evidence="1">
    <name type="scientific">uncultured Caudovirales phage</name>
    <dbReference type="NCBI Taxonomy" id="2100421"/>
    <lineage>
        <taxon>Viruses</taxon>
        <taxon>Duplodnaviria</taxon>
        <taxon>Heunggongvirae</taxon>
        <taxon>Uroviricota</taxon>
        <taxon>Caudoviricetes</taxon>
        <taxon>Peduoviridae</taxon>
        <taxon>Maltschvirus</taxon>
        <taxon>Maltschvirus maltsch</taxon>
    </lineage>
</organism>
<dbReference type="GO" id="GO:0006310">
    <property type="term" value="P:DNA recombination"/>
    <property type="evidence" value="ECO:0007669"/>
    <property type="project" value="InterPro"/>
</dbReference>